<name>A0A0B5D485_9CORY</name>
<dbReference type="RefSeq" id="WP_040086436.1">
    <property type="nucleotide sequence ID" value="NZ_BCSU01000027.1"/>
</dbReference>
<dbReference type="InterPro" id="IPR008183">
    <property type="entry name" value="Aldose_1/G6P_1-epimerase"/>
</dbReference>
<dbReference type="Proteomes" id="UP000031524">
    <property type="component" value="Chromosome"/>
</dbReference>
<reference evidence="1 2" key="1">
    <citation type="submission" date="2013-04" db="EMBL/GenBank/DDBJ databases">
        <title>Complete genome sequence of Corynebacterium humireducens DSM 45392(T), isolated from a wastewater-fed microbial fuel cell.</title>
        <authorList>
            <person name="Ruckert C."/>
            <person name="Albersmeier A."/>
            <person name="Kalinowski J."/>
        </authorList>
    </citation>
    <scope>NUCLEOTIDE SEQUENCE [LARGE SCALE GENOMIC DNA]</scope>
    <source>
        <strain evidence="2">MFC-5</strain>
    </source>
</reference>
<dbReference type="AlphaFoldDB" id="A0A0B5D485"/>
<dbReference type="InterPro" id="IPR011013">
    <property type="entry name" value="Gal_mutarotase_sf_dom"/>
</dbReference>
<dbReference type="GO" id="GO:0005975">
    <property type="term" value="P:carbohydrate metabolic process"/>
    <property type="evidence" value="ECO:0007669"/>
    <property type="project" value="InterPro"/>
</dbReference>
<dbReference type="GO" id="GO:0030246">
    <property type="term" value="F:carbohydrate binding"/>
    <property type="evidence" value="ECO:0007669"/>
    <property type="project" value="InterPro"/>
</dbReference>
<dbReference type="SUPFAM" id="SSF74650">
    <property type="entry name" value="Galactose mutarotase-like"/>
    <property type="match status" value="1"/>
</dbReference>
<dbReference type="EMBL" id="CP005286">
    <property type="protein sequence ID" value="AJE33800.1"/>
    <property type="molecule type" value="Genomic_DNA"/>
</dbReference>
<protein>
    <recommendedName>
        <fullName evidence="3">Glucose-6-phosphate 1-epimerase</fullName>
    </recommendedName>
</protein>
<evidence type="ECO:0000313" key="1">
    <source>
        <dbReference type="EMBL" id="AJE33800.1"/>
    </source>
</evidence>
<proteinExistence type="predicted"/>
<dbReference type="HOGENOM" id="CLU_048345_4_3_11"/>
<dbReference type="GO" id="GO:0016853">
    <property type="term" value="F:isomerase activity"/>
    <property type="evidence" value="ECO:0007669"/>
    <property type="project" value="InterPro"/>
</dbReference>
<evidence type="ECO:0000313" key="2">
    <source>
        <dbReference type="Proteomes" id="UP000031524"/>
    </source>
</evidence>
<dbReference type="Pfam" id="PF01263">
    <property type="entry name" value="Aldose_epim"/>
    <property type="match status" value="1"/>
</dbReference>
<dbReference type="STRING" id="1223515.B842_09755"/>
<gene>
    <name evidence="1" type="ORF">B842_09755</name>
</gene>
<keyword evidence="2" id="KW-1185">Reference proteome</keyword>
<dbReference type="InterPro" id="IPR014718">
    <property type="entry name" value="GH-type_carb-bd"/>
</dbReference>
<sequence>MDDLLTVGRMRICPAGAHVTSTDTDLGELFYLSSTSGFPIRGGIPVIAPAFADLLPDAPRHGWARTSDWRVTTDSRSFTATLSEEGLGLTLSGHELADGLRITLTMSNDSGEDRVVQMGFHPYFLVADVRTVRLHGLDGVTVTDRLTGAESTQAGEVRIDAPFDRIFHASREVRIDDGERVITVASEGADSVVVWNPGEADMKDVGPGEWSRFVCVEPAVLGADLRGVTLPAGEDLTLAMTVTVSPS</sequence>
<dbReference type="Gene3D" id="2.70.98.10">
    <property type="match status" value="1"/>
</dbReference>
<dbReference type="KEGG" id="chm:B842_09755"/>
<evidence type="ECO:0008006" key="3">
    <source>
        <dbReference type="Google" id="ProtNLM"/>
    </source>
</evidence>
<dbReference type="PANTHER" id="PTHR11122">
    <property type="entry name" value="APOSPORY-ASSOCIATED PROTEIN C-RELATED"/>
    <property type="match status" value="1"/>
</dbReference>
<dbReference type="PANTHER" id="PTHR11122:SF13">
    <property type="entry name" value="GLUCOSE-6-PHOSPHATE 1-EPIMERASE"/>
    <property type="match status" value="1"/>
</dbReference>
<accession>A0A0B5D485</accession>
<organism evidence="1 2">
    <name type="scientific">Corynebacterium humireducens NBRC 106098 = DSM 45392</name>
    <dbReference type="NCBI Taxonomy" id="1223515"/>
    <lineage>
        <taxon>Bacteria</taxon>
        <taxon>Bacillati</taxon>
        <taxon>Actinomycetota</taxon>
        <taxon>Actinomycetes</taxon>
        <taxon>Mycobacteriales</taxon>
        <taxon>Corynebacteriaceae</taxon>
        <taxon>Corynebacterium</taxon>
    </lineage>
</organism>
<dbReference type="OrthoDB" id="9790727at2"/>